<keyword evidence="3 9" id="KW-0812">Transmembrane</keyword>
<dbReference type="EMBL" id="CP016282">
    <property type="protein sequence ID" value="ANP72501.1"/>
    <property type="molecule type" value="Genomic_DNA"/>
</dbReference>
<dbReference type="GO" id="GO:0016020">
    <property type="term" value="C:membrane"/>
    <property type="evidence" value="ECO:0007669"/>
    <property type="project" value="UniProtKB-SubCell"/>
</dbReference>
<evidence type="ECO:0000256" key="1">
    <source>
        <dbReference type="ARBA" id="ARBA00004141"/>
    </source>
</evidence>
<keyword evidence="6 9" id="KW-0472">Membrane</keyword>
<organism evidence="11 12">
    <name type="scientific">Cryobacterium arcticum</name>
    <dbReference type="NCBI Taxonomy" id="670052"/>
    <lineage>
        <taxon>Bacteria</taxon>
        <taxon>Bacillati</taxon>
        <taxon>Actinomycetota</taxon>
        <taxon>Actinomycetes</taxon>
        <taxon>Micrococcales</taxon>
        <taxon>Microbacteriaceae</taxon>
        <taxon>Cryobacterium</taxon>
    </lineage>
</organism>
<keyword evidence="5 9" id="KW-1133">Transmembrane helix</keyword>
<gene>
    <name evidence="11" type="ORF">PA27867_1544</name>
</gene>
<proteinExistence type="predicted"/>
<dbReference type="NCBIfam" id="TIGR03462">
    <property type="entry name" value="CarR_dom_SF"/>
    <property type="match status" value="1"/>
</dbReference>
<dbReference type="GO" id="GO:0045436">
    <property type="term" value="F:lycopene beta cyclase activity"/>
    <property type="evidence" value="ECO:0007669"/>
    <property type="project" value="UniProtKB-ARBA"/>
</dbReference>
<evidence type="ECO:0000259" key="10">
    <source>
        <dbReference type="Pfam" id="PF18916"/>
    </source>
</evidence>
<protein>
    <submittedName>
        <fullName evidence="11">Lycopene e-cyclase isoprenoid transferase B</fullName>
    </submittedName>
</protein>
<name>A0A1B1BIZ4_9MICO</name>
<feature type="transmembrane region" description="Helical" evidence="9">
    <location>
        <begin position="35"/>
        <end position="59"/>
    </location>
</feature>
<accession>A0A1B1BIZ4</accession>
<keyword evidence="4" id="KW-0125">Carotenoid biosynthesis</keyword>
<dbReference type="GO" id="GO:0016740">
    <property type="term" value="F:transferase activity"/>
    <property type="evidence" value="ECO:0007669"/>
    <property type="project" value="UniProtKB-KW"/>
</dbReference>
<evidence type="ECO:0000313" key="12">
    <source>
        <dbReference type="Proteomes" id="UP000092582"/>
    </source>
</evidence>
<feature type="transmembrane region" description="Helical" evidence="9">
    <location>
        <begin position="6"/>
        <end position="23"/>
    </location>
</feature>
<evidence type="ECO:0000256" key="9">
    <source>
        <dbReference type="SAM" id="Phobius"/>
    </source>
</evidence>
<feature type="transmembrane region" description="Helical" evidence="9">
    <location>
        <begin position="79"/>
        <end position="98"/>
    </location>
</feature>
<feature type="region of interest" description="Disordered" evidence="8">
    <location>
        <begin position="96"/>
        <end position="116"/>
    </location>
</feature>
<evidence type="ECO:0000256" key="6">
    <source>
        <dbReference type="ARBA" id="ARBA00023136"/>
    </source>
</evidence>
<evidence type="ECO:0000256" key="8">
    <source>
        <dbReference type="SAM" id="MobiDB-lite"/>
    </source>
</evidence>
<comment type="subcellular location">
    <subcellularLocation>
        <location evidence="1">Membrane</location>
        <topology evidence="1">Multi-pass membrane protein</topology>
    </subcellularLocation>
</comment>
<dbReference type="GO" id="GO:0016117">
    <property type="term" value="P:carotenoid biosynthetic process"/>
    <property type="evidence" value="ECO:0007669"/>
    <property type="project" value="UniProtKB-KW"/>
</dbReference>
<dbReference type="STRING" id="670052.PA27867_1544"/>
<comment type="pathway">
    <text evidence="2">Carotenoid biosynthesis.</text>
</comment>
<dbReference type="OrthoDB" id="4411839at2"/>
<evidence type="ECO:0000256" key="2">
    <source>
        <dbReference type="ARBA" id="ARBA00004829"/>
    </source>
</evidence>
<dbReference type="RefSeq" id="WP_066595032.1">
    <property type="nucleotide sequence ID" value="NZ_CP016282.1"/>
</dbReference>
<keyword evidence="11" id="KW-0808">Transferase</keyword>
<feature type="domain" description="Lycopene cyclase" evidence="10">
    <location>
        <begin position="2"/>
        <end position="88"/>
    </location>
</feature>
<evidence type="ECO:0000256" key="4">
    <source>
        <dbReference type="ARBA" id="ARBA00022746"/>
    </source>
</evidence>
<keyword evidence="7" id="KW-0413">Isomerase</keyword>
<dbReference type="Proteomes" id="UP000092582">
    <property type="component" value="Chromosome 1"/>
</dbReference>
<sequence length="116" mass="12309">MTYTLLNIVFLGLAVVVAAAAYLRRPGYRRMLPAAGLALVAVLLLTAVFDNIMIGVGLVDYDPALISGFFVGIAPLEDFAYPVAAALLLPAAWSLLGGDTRRSPRGRSSSRSEGRQ</sequence>
<dbReference type="GO" id="GO:0016872">
    <property type="term" value="F:intramolecular lyase activity"/>
    <property type="evidence" value="ECO:0007669"/>
    <property type="project" value="InterPro"/>
</dbReference>
<dbReference type="InterPro" id="IPR017825">
    <property type="entry name" value="Lycopene_cyclase_dom"/>
</dbReference>
<reference evidence="11 12" key="1">
    <citation type="submission" date="2016-06" db="EMBL/GenBank/DDBJ databases">
        <title>Genome sequencing of Cryobacterium arcticum PAMC 27867.</title>
        <authorList>
            <person name="Lee J."/>
            <person name="Kim O.-S."/>
        </authorList>
    </citation>
    <scope>NUCLEOTIDE SEQUENCE [LARGE SCALE GENOMIC DNA]</scope>
    <source>
        <strain evidence="11 12">PAMC 27867</strain>
    </source>
</reference>
<dbReference type="AlphaFoldDB" id="A0A1B1BIZ4"/>
<evidence type="ECO:0000256" key="5">
    <source>
        <dbReference type="ARBA" id="ARBA00022989"/>
    </source>
</evidence>
<dbReference type="Pfam" id="PF18916">
    <property type="entry name" value="Lycopene_cyc"/>
    <property type="match status" value="1"/>
</dbReference>
<evidence type="ECO:0000256" key="3">
    <source>
        <dbReference type="ARBA" id="ARBA00022692"/>
    </source>
</evidence>
<evidence type="ECO:0000256" key="7">
    <source>
        <dbReference type="ARBA" id="ARBA00023235"/>
    </source>
</evidence>
<evidence type="ECO:0000313" key="11">
    <source>
        <dbReference type="EMBL" id="ANP72501.1"/>
    </source>
</evidence>
<keyword evidence="12" id="KW-1185">Reference proteome</keyword>
<dbReference type="KEGG" id="cart:PA27867_1544"/>